<name>A0AAV7ITT6_COTGL</name>
<dbReference type="SUPFAM" id="SSF47565">
    <property type="entry name" value="Insect pheromone/odorant-binding proteins"/>
    <property type="match status" value="1"/>
</dbReference>
<organism evidence="2 3">
    <name type="scientific">Cotesia glomerata</name>
    <name type="common">Lepidopteran parasitic wasp</name>
    <name type="synonym">Apanteles glomeratus</name>
    <dbReference type="NCBI Taxonomy" id="32391"/>
    <lineage>
        <taxon>Eukaryota</taxon>
        <taxon>Metazoa</taxon>
        <taxon>Ecdysozoa</taxon>
        <taxon>Arthropoda</taxon>
        <taxon>Hexapoda</taxon>
        <taxon>Insecta</taxon>
        <taxon>Pterygota</taxon>
        <taxon>Neoptera</taxon>
        <taxon>Endopterygota</taxon>
        <taxon>Hymenoptera</taxon>
        <taxon>Apocrita</taxon>
        <taxon>Ichneumonoidea</taxon>
        <taxon>Braconidae</taxon>
        <taxon>Microgastrinae</taxon>
        <taxon>Cotesia</taxon>
    </lineage>
</organism>
<dbReference type="SMART" id="SM00708">
    <property type="entry name" value="PhBP"/>
    <property type="match status" value="1"/>
</dbReference>
<keyword evidence="3" id="KW-1185">Reference proteome</keyword>
<feature type="chain" id="PRO_5044012164" description="Odorant-binding protein" evidence="1">
    <location>
        <begin position="20"/>
        <end position="137"/>
    </location>
</feature>
<dbReference type="Gene3D" id="1.10.238.20">
    <property type="entry name" value="Pheromone/general odorant binding protein domain"/>
    <property type="match status" value="1"/>
</dbReference>
<dbReference type="AlphaFoldDB" id="A0AAV7ITT6"/>
<evidence type="ECO:0000313" key="3">
    <source>
        <dbReference type="Proteomes" id="UP000826195"/>
    </source>
</evidence>
<feature type="signal peptide" evidence="1">
    <location>
        <begin position="1"/>
        <end position="19"/>
    </location>
</feature>
<dbReference type="InterPro" id="IPR006170">
    <property type="entry name" value="PBP/GOBP"/>
</dbReference>
<evidence type="ECO:0000313" key="2">
    <source>
        <dbReference type="EMBL" id="KAH0557723.1"/>
    </source>
</evidence>
<dbReference type="CDD" id="cd23992">
    <property type="entry name" value="PBP_GOBP"/>
    <property type="match status" value="1"/>
</dbReference>
<gene>
    <name evidence="2" type="ORF">KQX54_010808</name>
</gene>
<evidence type="ECO:0000256" key="1">
    <source>
        <dbReference type="SAM" id="SignalP"/>
    </source>
</evidence>
<protein>
    <recommendedName>
        <fullName evidence="4">Odorant-binding protein</fullName>
    </recommendedName>
</protein>
<dbReference type="InterPro" id="IPR036728">
    <property type="entry name" value="PBP_GOBP_sf"/>
</dbReference>
<sequence length="137" mass="15037">MRVATVVLIFCVLTVGLLGGNVGARGLETAKRCASETQLNEIPVKDIFSHGEEPNKKIKCFVACLAREDDILVHGSFNKDKIFETLPDDFPNRDKVVELLAKCSDEKGSDDCETAYLGVKCLRDNRIPLPSLLNTGN</sequence>
<proteinExistence type="predicted"/>
<dbReference type="Proteomes" id="UP000826195">
    <property type="component" value="Unassembled WGS sequence"/>
</dbReference>
<dbReference type="GO" id="GO:0005549">
    <property type="term" value="F:odorant binding"/>
    <property type="evidence" value="ECO:0007669"/>
    <property type="project" value="InterPro"/>
</dbReference>
<accession>A0AAV7ITT6</accession>
<dbReference type="Pfam" id="PF01395">
    <property type="entry name" value="PBP_GOBP"/>
    <property type="match status" value="1"/>
</dbReference>
<reference evidence="2 3" key="1">
    <citation type="journal article" date="2021" name="J. Hered.">
        <title>A chromosome-level genome assembly of the parasitoid wasp, Cotesia glomerata (Hymenoptera: Braconidae).</title>
        <authorList>
            <person name="Pinto B.J."/>
            <person name="Weis J.J."/>
            <person name="Gamble T."/>
            <person name="Ode P.J."/>
            <person name="Paul R."/>
            <person name="Zaspel J.M."/>
        </authorList>
    </citation>
    <scope>NUCLEOTIDE SEQUENCE [LARGE SCALE GENOMIC DNA]</scope>
    <source>
        <strain evidence="2">CgM1</strain>
    </source>
</reference>
<comment type="caution">
    <text evidence="2">The sequence shown here is derived from an EMBL/GenBank/DDBJ whole genome shotgun (WGS) entry which is preliminary data.</text>
</comment>
<keyword evidence="1" id="KW-0732">Signal</keyword>
<dbReference type="EMBL" id="JAHXZJ010000747">
    <property type="protein sequence ID" value="KAH0557723.1"/>
    <property type="molecule type" value="Genomic_DNA"/>
</dbReference>
<evidence type="ECO:0008006" key="4">
    <source>
        <dbReference type="Google" id="ProtNLM"/>
    </source>
</evidence>